<sequence>MGRGRGRGREQGQRQRQGQGQGGQEQGRGQEHLAHDMTLRVNNQEEESDSDSEMPPPNRKPHEMVDSTSHSVSHEAPSVSSTTSSIRKRGRNTCKDFQRKRALGIIPIVILPKTQGVVGINSTTFTRRVGYIIREYAELHHSSWTKVPEEHKQMLKNRLMFDFTLDPNREEDNKCMEIALGSTFSNARSKYSLRFKELFKELPPNMDEAKKLEEIKVNVPEDLLGERWHLLCDLFNDENWKNQMLELLDDEDVQLTEKEILEQVLGTRSGYARGMGKFVIPTTSSSRSHYPKEINNELETCRQELSATKQELVEAKEEMTQAKEEMTQAKEQMEITNEHVIQLEANQRETQRQLAETQRLIACLMADRL</sequence>
<dbReference type="PANTHER" id="PTHR33499">
    <property type="entry name" value="OS12G0282400 PROTEIN-RELATED"/>
    <property type="match status" value="1"/>
</dbReference>
<evidence type="ECO:0000313" key="3">
    <source>
        <dbReference type="EMBL" id="SPC85721.1"/>
    </source>
</evidence>
<reference evidence="3" key="1">
    <citation type="submission" date="2018-02" db="EMBL/GenBank/DDBJ databases">
        <authorList>
            <person name="Cohen D.B."/>
            <person name="Kent A.D."/>
        </authorList>
    </citation>
    <scope>NUCLEOTIDE SEQUENCE</scope>
</reference>
<feature type="coiled-coil region" evidence="1">
    <location>
        <begin position="298"/>
        <end position="360"/>
    </location>
</feature>
<protein>
    <submittedName>
        <fullName evidence="3">Uncharacterized protein</fullName>
    </submittedName>
</protein>
<proteinExistence type="predicted"/>
<dbReference type="AlphaFoldDB" id="A0A2N9FFP2"/>
<accession>A0A2N9FFP2</accession>
<feature type="compositionally biased region" description="Basic and acidic residues" evidence="2">
    <location>
        <begin position="28"/>
        <end position="38"/>
    </location>
</feature>
<feature type="region of interest" description="Disordered" evidence="2">
    <location>
        <begin position="1"/>
        <end position="93"/>
    </location>
</feature>
<gene>
    <name evidence="3" type="ORF">FSB_LOCUS13603</name>
</gene>
<evidence type="ECO:0000256" key="1">
    <source>
        <dbReference type="SAM" id="Coils"/>
    </source>
</evidence>
<organism evidence="3">
    <name type="scientific">Fagus sylvatica</name>
    <name type="common">Beechnut</name>
    <dbReference type="NCBI Taxonomy" id="28930"/>
    <lineage>
        <taxon>Eukaryota</taxon>
        <taxon>Viridiplantae</taxon>
        <taxon>Streptophyta</taxon>
        <taxon>Embryophyta</taxon>
        <taxon>Tracheophyta</taxon>
        <taxon>Spermatophyta</taxon>
        <taxon>Magnoliopsida</taxon>
        <taxon>eudicotyledons</taxon>
        <taxon>Gunneridae</taxon>
        <taxon>Pentapetalae</taxon>
        <taxon>rosids</taxon>
        <taxon>fabids</taxon>
        <taxon>Fagales</taxon>
        <taxon>Fagaceae</taxon>
        <taxon>Fagus</taxon>
    </lineage>
</organism>
<dbReference type="EMBL" id="OIVN01000797">
    <property type="protein sequence ID" value="SPC85721.1"/>
    <property type="molecule type" value="Genomic_DNA"/>
</dbReference>
<evidence type="ECO:0000256" key="2">
    <source>
        <dbReference type="SAM" id="MobiDB-lite"/>
    </source>
</evidence>
<keyword evidence="1" id="KW-0175">Coiled coil</keyword>
<name>A0A2N9FFP2_FAGSY</name>
<dbReference type="PANTHER" id="PTHR33499:SF11">
    <property type="entry name" value="NO APICAL MERISTEM-ASSOCIATED C-TERMINAL DOMAIN-CONTAINING PROTEIN"/>
    <property type="match status" value="1"/>
</dbReference>